<organism evidence="1">
    <name type="scientific">Timema douglasi</name>
    <name type="common">Walking stick</name>
    <dbReference type="NCBI Taxonomy" id="61478"/>
    <lineage>
        <taxon>Eukaryota</taxon>
        <taxon>Metazoa</taxon>
        <taxon>Ecdysozoa</taxon>
        <taxon>Arthropoda</taxon>
        <taxon>Hexapoda</taxon>
        <taxon>Insecta</taxon>
        <taxon>Pterygota</taxon>
        <taxon>Neoptera</taxon>
        <taxon>Polyneoptera</taxon>
        <taxon>Phasmatodea</taxon>
        <taxon>Timematodea</taxon>
        <taxon>Timematoidea</taxon>
        <taxon>Timematidae</taxon>
        <taxon>Timema</taxon>
    </lineage>
</organism>
<accession>A0A7R8W2Q9</accession>
<gene>
    <name evidence="1" type="ORF">TDIB3V08_LOCUS13703</name>
</gene>
<sequence length="9" mass="972">MRKSLLPAG</sequence>
<protein>
    <submittedName>
        <fullName evidence="1">Uncharacterized protein</fullName>
    </submittedName>
</protein>
<name>A0A7R8W2Q9_TIMDO</name>
<dbReference type="EMBL" id="OA606920">
    <property type="protein sequence ID" value="CAD7207555.1"/>
    <property type="molecule type" value="Genomic_DNA"/>
</dbReference>
<reference evidence="1" key="1">
    <citation type="submission" date="2020-11" db="EMBL/GenBank/DDBJ databases">
        <authorList>
            <person name="Tran Van P."/>
        </authorList>
    </citation>
    <scope>NUCLEOTIDE SEQUENCE</scope>
</reference>
<evidence type="ECO:0000313" key="1">
    <source>
        <dbReference type="EMBL" id="CAD7207555.1"/>
    </source>
</evidence>
<proteinExistence type="predicted"/>